<keyword evidence="3" id="KW-1185">Reference proteome</keyword>
<evidence type="ECO:0000313" key="2">
    <source>
        <dbReference type="EMBL" id="RHZ45577.1"/>
    </source>
</evidence>
<dbReference type="Pfam" id="PF02399">
    <property type="entry name" value="Herpes_ori_bp"/>
    <property type="match status" value="1"/>
</dbReference>
<dbReference type="GO" id="GO:0006260">
    <property type="term" value="P:DNA replication"/>
    <property type="evidence" value="ECO:0007669"/>
    <property type="project" value="InterPro"/>
</dbReference>
<dbReference type="GO" id="GO:0005524">
    <property type="term" value="F:ATP binding"/>
    <property type="evidence" value="ECO:0007669"/>
    <property type="project" value="InterPro"/>
</dbReference>
<dbReference type="Proteomes" id="UP000266861">
    <property type="component" value="Unassembled WGS sequence"/>
</dbReference>
<reference evidence="2 3" key="1">
    <citation type="submission" date="2018-08" db="EMBL/GenBank/DDBJ databases">
        <title>Genome and evolution of the arbuscular mycorrhizal fungus Diversispora epigaea (formerly Glomus versiforme) and its bacterial endosymbionts.</title>
        <authorList>
            <person name="Sun X."/>
            <person name="Fei Z."/>
            <person name="Harrison M."/>
        </authorList>
    </citation>
    <scope>NUCLEOTIDE SEQUENCE [LARGE SCALE GENOMIC DNA]</scope>
    <source>
        <strain evidence="2 3">IT104</strain>
    </source>
</reference>
<dbReference type="AlphaFoldDB" id="A0A397G4Q0"/>
<organism evidence="2 3">
    <name type="scientific">Diversispora epigaea</name>
    <dbReference type="NCBI Taxonomy" id="1348612"/>
    <lineage>
        <taxon>Eukaryota</taxon>
        <taxon>Fungi</taxon>
        <taxon>Fungi incertae sedis</taxon>
        <taxon>Mucoromycota</taxon>
        <taxon>Glomeromycotina</taxon>
        <taxon>Glomeromycetes</taxon>
        <taxon>Diversisporales</taxon>
        <taxon>Diversisporaceae</taxon>
        <taxon>Diversispora</taxon>
    </lineage>
</organism>
<evidence type="ECO:0000313" key="3">
    <source>
        <dbReference type="Proteomes" id="UP000266861"/>
    </source>
</evidence>
<dbReference type="InterPro" id="IPR003450">
    <property type="entry name" value="Replication_origin-bd"/>
</dbReference>
<dbReference type="GO" id="GO:0003688">
    <property type="term" value="F:DNA replication origin binding"/>
    <property type="evidence" value="ECO:0007669"/>
    <property type="project" value="InterPro"/>
</dbReference>
<feature type="domain" description="Replication origin-binding protein" evidence="1">
    <location>
        <begin position="329"/>
        <end position="399"/>
    </location>
</feature>
<sequence>MSLSSETKKLLRESLQQQCLNQKFIEYNEAKKLFTGLTDLNYKHDHRKHTFYKYWLASNGHANKNDTALLDAYQLEEIYSKYIIRVAEKGYTVIDHLTEVYRISDTHECIDGNQPLCLIIDIDARQKPDLSNPELLFLDDKKITPSSSNANKCSWHIVYPYTRFIDYRELKGFTKKVIELVGEPYLKFIDVGLSKTRFSLQFLGSIILKSGHAEEEFKPINNDDALIKGANLCYRQKQYKPEHKSLSFDKVSDKVKSKEKSKWRLIERLPKAVFTPHQFSELPEESINVKEMEDVLDAFPDFLSKEPSITLIRSTVVKSILRLDFQGSHFCIAILDEVNAIMRQMASGVHVRKSSNAMRDLLNVTTHVVAMDAFANDSTLAFLKSYRDENVQVIDNKYQPRRGEIVKLLYDPDKDSEAIRKGFRMFQENKHVAFVMTPCKKARVLANQTSKLQKPDGSFILSQVYFGQIDGKQHQDDFTNIDATWSSLDCVIYTSTVEAGISFEISGYFDAVINITNIATLVHVEAFAQMLFRICDCLLHIVSLYYNKKFDIFKEPCQKLIQAELLALRLTNSNQRPALISSTGVTLELISIENTEKVNRKEVSHTIKNIEKKLKVQMRN</sequence>
<evidence type="ECO:0000259" key="1">
    <source>
        <dbReference type="Pfam" id="PF02399"/>
    </source>
</evidence>
<gene>
    <name evidence="2" type="ORF">Glove_669g24</name>
</gene>
<dbReference type="EMBL" id="PQFF01000544">
    <property type="protein sequence ID" value="RHZ45577.1"/>
    <property type="molecule type" value="Genomic_DNA"/>
</dbReference>
<protein>
    <recommendedName>
        <fullName evidence="1">Replication origin-binding protein domain-containing protein</fullName>
    </recommendedName>
</protein>
<proteinExistence type="predicted"/>
<accession>A0A397G4Q0</accession>
<dbReference type="OrthoDB" id="2399869at2759"/>
<name>A0A397G4Q0_9GLOM</name>
<comment type="caution">
    <text evidence="2">The sequence shown here is derived from an EMBL/GenBank/DDBJ whole genome shotgun (WGS) entry which is preliminary data.</text>
</comment>